<accession>A0ABX6H5H8</accession>
<dbReference type="RefSeq" id="WP_104277469.1">
    <property type="nucleotide sequence ID" value="NZ_CP047181.1"/>
</dbReference>
<evidence type="ECO:0000313" key="2">
    <source>
        <dbReference type="EMBL" id="QHC65036.1"/>
    </source>
</evidence>
<evidence type="ECO:0000313" key="3">
    <source>
        <dbReference type="Proteomes" id="UP000464597"/>
    </source>
</evidence>
<geneLocation type="plasmid" evidence="2 3">
    <name>unnamed1</name>
</geneLocation>
<organism evidence="2 3">
    <name type="scientific">Rathayibacter festucae</name>
    <dbReference type="NCBI Taxonomy" id="110937"/>
    <lineage>
        <taxon>Bacteria</taxon>
        <taxon>Bacillati</taxon>
        <taxon>Actinomycetota</taxon>
        <taxon>Actinomycetes</taxon>
        <taxon>Micrococcales</taxon>
        <taxon>Microbacteriaceae</taxon>
        <taxon>Rathayibacter</taxon>
    </lineage>
</organism>
<keyword evidence="3" id="KW-1185">Reference proteome</keyword>
<proteinExistence type="predicted"/>
<evidence type="ECO:0000256" key="1">
    <source>
        <dbReference type="SAM" id="MobiDB-lite"/>
    </source>
</evidence>
<dbReference type="EMBL" id="CP047181">
    <property type="protein sequence ID" value="QHC65036.1"/>
    <property type="molecule type" value="Genomic_DNA"/>
</dbReference>
<keyword evidence="2" id="KW-0614">Plasmid</keyword>
<reference evidence="3" key="1">
    <citation type="submission" date="2019-12" db="EMBL/GenBank/DDBJ databases">
        <title>Complete and draft genome sequences of new strains and members of some known species of the genus Rathayibacter isolated from plants.</title>
        <authorList>
            <person name="Tarlachkov S.V."/>
            <person name="Starodumova I.P."/>
            <person name="Dorofeeva L.V."/>
            <person name="Prisyazhnaya N.V."/>
            <person name="Leyn S."/>
            <person name="Zlamal J."/>
            <person name="Elan M."/>
            <person name="Osterman A.L."/>
            <person name="Nadler S."/>
            <person name="Subbotin S.A."/>
            <person name="Evtushenko L.I."/>
        </authorList>
    </citation>
    <scope>NUCLEOTIDE SEQUENCE [LARGE SCALE GENOMIC DNA]</scope>
    <source>
        <strain evidence="3">VKM Ac-2802</strain>
        <plasmid evidence="3">unnamed1</plasmid>
    </source>
</reference>
<dbReference type="Proteomes" id="UP000464597">
    <property type="component" value="Plasmid unnamed1"/>
</dbReference>
<sequence>MTCPSTLAFEGYLWSCVTSSPWHEFHAADLPIEFVERGLALVHWGTTQQAPDDDPTPRWVGPIYTTERTN</sequence>
<protein>
    <submittedName>
        <fullName evidence="2">Uncharacterized protein</fullName>
    </submittedName>
</protein>
<feature type="region of interest" description="Disordered" evidence="1">
    <location>
        <begin position="46"/>
        <end position="70"/>
    </location>
</feature>
<gene>
    <name evidence="2" type="ORF">GSU69_19505</name>
</gene>
<name>A0ABX6H5H8_9MICO</name>